<protein>
    <recommendedName>
        <fullName evidence="5">YggT family protein</fullName>
    </recommendedName>
</protein>
<reference evidence="4" key="1">
    <citation type="submission" date="2015-02" db="EMBL/GenBank/DDBJ databases">
        <authorList>
            <person name="Chooi Y.-H."/>
        </authorList>
    </citation>
    <scope>NUCLEOTIDE SEQUENCE [LARGE SCALE GENOMIC DNA]</scope>
    <source>
        <strain evidence="4">strain Y</strain>
    </source>
</reference>
<evidence type="ECO:0000256" key="1">
    <source>
        <dbReference type="ARBA" id="ARBA00010894"/>
    </source>
</evidence>
<gene>
    <name evidence="3" type="ORF">YBN1229_v1_0826</name>
</gene>
<evidence type="ECO:0008006" key="5">
    <source>
        <dbReference type="Google" id="ProtNLM"/>
    </source>
</evidence>
<feature type="transmembrane region" description="Helical" evidence="2">
    <location>
        <begin position="71"/>
        <end position="92"/>
    </location>
</feature>
<proteinExistence type="inferred from homology"/>
<dbReference type="KEGG" id="fil:BN1229_v1_0821"/>
<dbReference type="GO" id="GO:0016020">
    <property type="term" value="C:membrane"/>
    <property type="evidence" value="ECO:0007669"/>
    <property type="project" value="InterPro"/>
</dbReference>
<dbReference type="Proteomes" id="UP000033187">
    <property type="component" value="Chromosome 1"/>
</dbReference>
<dbReference type="RefSeq" id="WP_046476777.1">
    <property type="nucleotide sequence ID" value="NZ_LN829118.1"/>
</dbReference>
<dbReference type="PANTHER" id="PTHR33219">
    <property type="entry name" value="YLMG HOMOLOG PROTEIN 2, CHLOROPLASTIC"/>
    <property type="match status" value="1"/>
</dbReference>
<keyword evidence="2" id="KW-0472">Membrane</keyword>
<dbReference type="EMBL" id="LN829119">
    <property type="protein sequence ID" value="CPR16478.1"/>
    <property type="molecule type" value="Genomic_DNA"/>
</dbReference>
<accession>A0A0D6JCH6</accession>
<dbReference type="AlphaFoldDB" id="A0A0D6JCH6"/>
<evidence type="ECO:0000256" key="2">
    <source>
        <dbReference type="SAM" id="Phobius"/>
    </source>
</evidence>
<feature type="transmembrane region" description="Helical" evidence="2">
    <location>
        <begin position="7"/>
        <end position="29"/>
    </location>
</feature>
<name>A0A0D6JCH6_9HYPH</name>
<evidence type="ECO:0000313" key="4">
    <source>
        <dbReference type="Proteomes" id="UP000033187"/>
    </source>
</evidence>
<organism evidence="3 4">
    <name type="scientific">Candidatus Filomicrobium marinum</name>
    <dbReference type="NCBI Taxonomy" id="1608628"/>
    <lineage>
        <taxon>Bacteria</taxon>
        <taxon>Pseudomonadati</taxon>
        <taxon>Pseudomonadota</taxon>
        <taxon>Alphaproteobacteria</taxon>
        <taxon>Hyphomicrobiales</taxon>
        <taxon>Hyphomicrobiaceae</taxon>
        <taxon>Filomicrobium</taxon>
    </lineage>
</organism>
<sequence length="96" mass="10623">MLELLNFISYVITLYTYVILASVIMSWLVGFGVINGYNPTVQAIYRALNALTEPLLRPIRAILPDLGAIDISPIVLLLACFFIQSVVLPNIAKMVL</sequence>
<comment type="similarity">
    <text evidence="1">Belongs to the YggT family.</text>
</comment>
<dbReference type="PANTHER" id="PTHR33219:SF14">
    <property type="entry name" value="PROTEIN COFACTOR ASSEMBLY OF COMPLEX C SUBUNIT B CCB3, CHLOROPLASTIC-RELATED"/>
    <property type="match status" value="1"/>
</dbReference>
<dbReference type="Pfam" id="PF02325">
    <property type="entry name" value="CCB3_YggT"/>
    <property type="match status" value="1"/>
</dbReference>
<keyword evidence="2" id="KW-1133">Transmembrane helix</keyword>
<keyword evidence="2" id="KW-0812">Transmembrane</keyword>
<dbReference type="OrthoDB" id="9814445at2"/>
<keyword evidence="4" id="KW-1185">Reference proteome</keyword>
<dbReference type="KEGG" id="fiy:BN1229_v1_0826"/>
<evidence type="ECO:0000313" key="3">
    <source>
        <dbReference type="EMBL" id="CPR16478.1"/>
    </source>
</evidence>
<dbReference type="InterPro" id="IPR003425">
    <property type="entry name" value="CCB3/YggT"/>
</dbReference>